<dbReference type="GeneID" id="78821661"/>
<sequence>MFSERDLSADLAAVRDEHAPDAVVLDCARDFETLPSAQAEDLSLLTDSFEPRSYPSEWLPPDAPEILRRYASDDLTVGAPGDGGVAWTHQTDPPVVLVKPRLEGSPGPFVDFLVAEALVQVGLDLPEHFLGFFGERYRDLAAAAEDRLDPTGTYQLAAALYDAYLGLHTREVFADWAESRPDLFDTWVDAGERLEPRLADLSTDLARGRTDFGDAAELACAAVKHTVERNSRTSDSHANGGGPELPTPFGALGTGAYREYGADYAVQWAEKTFERLD</sequence>
<organism evidence="1 2">
    <name type="scientific">Halosimplex aquaticum</name>
    <dbReference type="NCBI Taxonomy" id="3026162"/>
    <lineage>
        <taxon>Archaea</taxon>
        <taxon>Methanobacteriati</taxon>
        <taxon>Methanobacteriota</taxon>
        <taxon>Stenosarchaea group</taxon>
        <taxon>Halobacteria</taxon>
        <taxon>Halobacteriales</taxon>
        <taxon>Haloarculaceae</taxon>
        <taxon>Halosimplex</taxon>
    </lineage>
</organism>
<dbReference type="InterPro" id="IPR055515">
    <property type="entry name" value="DUF7089"/>
</dbReference>
<dbReference type="Proteomes" id="UP001596432">
    <property type="component" value="Unassembled WGS sequence"/>
</dbReference>
<evidence type="ECO:0000313" key="1">
    <source>
        <dbReference type="EMBL" id="MFC7141348.1"/>
    </source>
</evidence>
<dbReference type="RefSeq" id="WP_274322434.1">
    <property type="nucleotide sequence ID" value="NZ_CP118158.1"/>
</dbReference>
<reference evidence="1 2" key="1">
    <citation type="journal article" date="2019" name="Int. J. Syst. Evol. Microbiol.">
        <title>The Global Catalogue of Microorganisms (GCM) 10K type strain sequencing project: providing services to taxonomists for standard genome sequencing and annotation.</title>
        <authorList>
            <consortium name="The Broad Institute Genomics Platform"/>
            <consortium name="The Broad Institute Genome Sequencing Center for Infectious Disease"/>
            <person name="Wu L."/>
            <person name="Ma J."/>
        </authorList>
    </citation>
    <scope>NUCLEOTIDE SEQUENCE [LARGE SCALE GENOMIC DNA]</scope>
    <source>
        <strain evidence="1 2">XZYJT29</strain>
    </source>
</reference>
<keyword evidence="2" id="KW-1185">Reference proteome</keyword>
<dbReference type="EMBL" id="JBHTAS010000001">
    <property type="protein sequence ID" value="MFC7141348.1"/>
    <property type="molecule type" value="Genomic_DNA"/>
</dbReference>
<dbReference type="Pfam" id="PF23363">
    <property type="entry name" value="DUF7089"/>
    <property type="match status" value="1"/>
</dbReference>
<comment type="caution">
    <text evidence="1">The sequence shown here is derived from an EMBL/GenBank/DDBJ whole genome shotgun (WGS) entry which is preliminary data.</text>
</comment>
<proteinExistence type="predicted"/>
<name>A0ABD5Y1U1_9EURY</name>
<accession>A0ABD5Y1U1</accession>
<evidence type="ECO:0000313" key="2">
    <source>
        <dbReference type="Proteomes" id="UP001596432"/>
    </source>
</evidence>
<gene>
    <name evidence="1" type="ORF">ACFQMA_16105</name>
</gene>
<protein>
    <submittedName>
        <fullName evidence="1">Uncharacterized protein</fullName>
    </submittedName>
</protein>
<dbReference type="AlphaFoldDB" id="A0ABD5Y1U1"/>